<dbReference type="InterPro" id="IPR018647">
    <property type="entry name" value="SLFN_3-like_DNA/RNA_helicase"/>
</dbReference>
<comment type="caution">
    <text evidence="2">The sequence shown here is derived from an EMBL/GenBank/DDBJ whole genome shotgun (WGS) entry which is preliminary data.</text>
</comment>
<dbReference type="Pfam" id="PF09848">
    <property type="entry name" value="SLFN-g3_helicase"/>
    <property type="match status" value="1"/>
</dbReference>
<evidence type="ECO:0000259" key="1">
    <source>
        <dbReference type="Pfam" id="PF09848"/>
    </source>
</evidence>
<proteinExistence type="predicted"/>
<dbReference type="SUPFAM" id="SSF52540">
    <property type="entry name" value="P-loop containing nucleoside triphosphate hydrolases"/>
    <property type="match status" value="1"/>
</dbReference>
<reference evidence="2" key="1">
    <citation type="submission" date="2020-10" db="EMBL/GenBank/DDBJ databases">
        <authorList>
            <person name="Gilroy R."/>
        </authorList>
    </citation>
    <scope>NUCLEOTIDE SEQUENCE</scope>
    <source>
        <strain evidence="2">CHK197-8231</strain>
    </source>
</reference>
<feature type="domain" description="Schlafen group 3-like DNA/RNA helicase" evidence="1">
    <location>
        <begin position="264"/>
        <end position="610"/>
    </location>
</feature>
<accession>A0A9D1L3G4</accession>
<evidence type="ECO:0000313" key="2">
    <source>
        <dbReference type="EMBL" id="HIU21967.1"/>
    </source>
</evidence>
<dbReference type="Gene3D" id="3.40.50.300">
    <property type="entry name" value="P-loop containing nucleotide triphosphate hydrolases"/>
    <property type="match status" value="1"/>
</dbReference>
<gene>
    <name evidence="2" type="ORF">IAD49_00070</name>
</gene>
<protein>
    <submittedName>
        <fullName evidence="2">DUF2075 domain-containing protein</fullName>
    </submittedName>
</protein>
<dbReference type="EMBL" id="DVML01000002">
    <property type="protein sequence ID" value="HIU21967.1"/>
    <property type="molecule type" value="Genomic_DNA"/>
</dbReference>
<dbReference type="Proteomes" id="UP000824087">
    <property type="component" value="Unassembled WGS sequence"/>
</dbReference>
<sequence length="624" mass="71433">MLVYEGIKSSFINDVNLNLIVNKIYEKYQKYFGKTSDSQLNSWKNSMQYMRGVLDDNEIPDNAGVAIEFNIPTTSKRIDFILSGRDRNKKESVIIIELKQWEECKAIEGKDGIVSTFTGHAIREVTHPSYQAMSYANLIKDFNETVQLEDIGLYPCAFLHNYVLNEDDPICSSQYQEYIKEAPMFGANDFMKLRSFIKRYILEGDDRETLYKIENGKIRPSKRLQDSLTKMLEGNKEFNMIDEQKVIYEDAIRMAIDTLSANEKNVLVVQGGPGTGKSVLAINLLVELTNRNMTCFYVTKNAAPRAVFRDKLKGSFKMTYINNLFQGSGQFTEAESNEVDCLIVDEAHRLNAKSGMFQNLGENQIKEIINASNFPIFFIDGDQKVTLKDIGSVDEIKKYAKELNAGIKVVELESQFRCNGSDGYLAWLDNVLDIRKTANFDGMDFDYDFRIVDNPNELRKLIEEKNKINNKSRLVAGYCWDWISSGKNDSNVHDIVIPEYNFEMSWNLGNSQTWAIDPLSINEVGCIHTCQGLEFDYVGVIIGNDIRYEDGKIITDYTKRAKTDQSLKGINKIAKEQGQEVANEIADKIIKNTYRTLMTRGMKGCYVYCVNENLQYYFKSKDNQ</sequence>
<evidence type="ECO:0000313" key="3">
    <source>
        <dbReference type="Proteomes" id="UP000824087"/>
    </source>
</evidence>
<dbReference type="AlphaFoldDB" id="A0A9D1L3G4"/>
<dbReference type="CDD" id="cd00009">
    <property type="entry name" value="AAA"/>
    <property type="match status" value="1"/>
</dbReference>
<reference evidence="2" key="2">
    <citation type="journal article" date="2021" name="PeerJ">
        <title>Extensive microbial diversity within the chicken gut microbiome revealed by metagenomics and culture.</title>
        <authorList>
            <person name="Gilroy R."/>
            <person name="Ravi A."/>
            <person name="Getino M."/>
            <person name="Pursley I."/>
            <person name="Horton D.L."/>
            <person name="Alikhan N.F."/>
            <person name="Baker D."/>
            <person name="Gharbi K."/>
            <person name="Hall N."/>
            <person name="Watson M."/>
            <person name="Adriaenssens E.M."/>
            <person name="Foster-Nyarko E."/>
            <person name="Jarju S."/>
            <person name="Secka A."/>
            <person name="Antonio M."/>
            <person name="Oren A."/>
            <person name="Chaudhuri R.R."/>
            <person name="La Ragione R."/>
            <person name="Hildebrand F."/>
            <person name="Pallen M.J."/>
        </authorList>
    </citation>
    <scope>NUCLEOTIDE SEQUENCE</scope>
    <source>
        <strain evidence="2">CHK197-8231</strain>
    </source>
</reference>
<dbReference type="InterPro" id="IPR027417">
    <property type="entry name" value="P-loop_NTPase"/>
</dbReference>
<name>A0A9D1L3G4_9BACT</name>
<organism evidence="2 3">
    <name type="scientific">Candidatus Fimihabitans intestinipullorum</name>
    <dbReference type="NCBI Taxonomy" id="2840820"/>
    <lineage>
        <taxon>Bacteria</taxon>
        <taxon>Bacillati</taxon>
        <taxon>Mycoplasmatota</taxon>
        <taxon>Mycoplasmatota incertae sedis</taxon>
        <taxon>Candidatus Fimihabitans</taxon>
    </lineage>
</organism>